<gene>
    <name evidence="5" type="ORF">FALBO_6418</name>
</gene>
<feature type="domain" description="NmrA-like" evidence="4">
    <location>
        <begin position="32"/>
        <end position="328"/>
    </location>
</feature>
<dbReference type="GO" id="GO:0016491">
    <property type="term" value="F:oxidoreductase activity"/>
    <property type="evidence" value="ECO:0007669"/>
    <property type="project" value="UniProtKB-KW"/>
</dbReference>
<keyword evidence="3" id="KW-1133">Transmembrane helix</keyword>
<evidence type="ECO:0000313" key="5">
    <source>
        <dbReference type="EMBL" id="KAF4466710.1"/>
    </source>
</evidence>
<keyword evidence="3" id="KW-0472">Membrane</keyword>
<evidence type="ECO:0000256" key="1">
    <source>
        <dbReference type="ARBA" id="ARBA00022857"/>
    </source>
</evidence>
<organism evidence="5 6">
    <name type="scientific">Fusarium albosuccineum</name>
    <dbReference type="NCBI Taxonomy" id="1237068"/>
    <lineage>
        <taxon>Eukaryota</taxon>
        <taxon>Fungi</taxon>
        <taxon>Dikarya</taxon>
        <taxon>Ascomycota</taxon>
        <taxon>Pezizomycotina</taxon>
        <taxon>Sordariomycetes</taxon>
        <taxon>Hypocreomycetidae</taxon>
        <taxon>Hypocreales</taxon>
        <taxon>Nectriaceae</taxon>
        <taxon>Fusarium</taxon>
        <taxon>Fusarium decemcellulare species complex</taxon>
    </lineage>
</organism>
<evidence type="ECO:0000259" key="4">
    <source>
        <dbReference type="Pfam" id="PF05368"/>
    </source>
</evidence>
<dbReference type="AlphaFoldDB" id="A0A8H4PBS7"/>
<dbReference type="Proteomes" id="UP000554235">
    <property type="component" value="Unassembled WGS sequence"/>
</dbReference>
<sequence length="343" mass="38037">MTAHDHQTPLKLSVENLQALDRLNDPSLLKMSESVLVLGAGELGLSVIEALARHPLRQQNHTRLSVLLRQATLDSAAPDKKKLVQRIRALGADFEAADVVNASVADLASIFKKFDTIVSCNGMGLPPGTQVKLLDAVLEAKVKRYFPWQFGMDYDIIGQGSSQDLFDEQLQVRKGLRAQSEVDWVIVSTGLFMSFLFLAGFGVVDFEARTVRALGSWENRITVTTPGDIGRVTADVVLDPRGIKQQVVFTAGDTISYGALADLLDQHFKTEFKRELWDLAELQRQMDEDPNSMVKYRDTFAQGRGVAWDKEKTVNEQRGIEMTDVKKYLAGLEVRLGGGQDKS</sequence>
<evidence type="ECO:0000256" key="3">
    <source>
        <dbReference type="SAM" id="Phobius"/>
    </source>
</evidence>
<evidence type="ECO:0000256" key="2">
    <source>
        <dbReference type="ARBA" id="ARBA00023002"/>
    </source>
</evidence>
<feature type="transmembrane region" description="Helical" evidence="3">
    <location>
        <begin position="184"/>
        <end position="204"/>
    </location>
</feature>
<keyword evidence="3" id="KW-0812">Transmembrane</keyword>
<name>A0A8H4PBS7_9HYPO</name>
<dbReference type="InterPro" id="IPR036291">
    <property type="entry name" value="NAD(P)-bd_dom_sf"/>
</dbReference>
<keyword evidence="1" id="KW-0521">NADP</keyword>
<accession>A0A8H4PBS7</accession>
<dbReference type="SUPFAM" id="SSF51735">
    <property type="entry name" value="NAD(P)-binding Rossmann-fold domains"/>
    <property type="match status" value="1"/>
</dbReference>
<reference evidence="5 6" key="1">
    <citation type="submission" date="2020-01" db="EMBL/GenBank/DDBJ databases">
        <title>Identification and distribution of gene clusters putatively required for synthesis of sphingolipid metabolism inhibitors in phylogenetically diverse species of the filamentous fungus Fusarium.</title>
        <authorList>
            <person name="Kim H.-S."/>
            <person name="Busman M."/>
            <person name="Brown D.W."/>
            <person name="Divon H."/>
            <person name="Uhlig S."/>
            <person name="Proctor R.H."/>
        </authorList>
    </citation>
    <scope>NUCLEOTIDE SEQUENCE [LARGE SCALE GENOMIC DNA]</scope>
    <source>
        <strain evidence="5 6">NRRL 20459</strain>
    </source>
</reference>
<keyword evidence="6" id="KW-1185">Reference proteome</keyword>
<proteinExistence type="predicted"/>
<evidence type="ECO:0000313" key="6">
    <source>
        <dbReference type="Proteomes" id="UP000554235"/>
    </source>
</evidence>
<keyword evidence="2" id="KW-0560">Oxidoreductase</keyword>
<dbReference type="CDD" id="cd05259">
    <property type="entry name" value="PCBER_SDR_a"/>
    <property type="match status" value="1"/>
</dbReference>
<dbReference type="InterPro" id="IPR045312">
    <property type="entry name" value="PCBER-like"/>
</dbReference>
<dbReference type="EMBL" id="JAADYS010000834">
    <property type="protein sequence ID" value="KAF4466710.1"/>
    <property type="molecule type" value="Genomic_DNA"/>
</dbReference>
<dbReference type="PANTHER" id="PTHR47706:SF6">
    <property type="entry name" value="NMRA-LIKE FAMILY PROTEIN (AFU_ORTHOLOGUE AFUA_6G00280)"/>
    <property type="match status" value="1"/>
</dbReference>
<protein>
    <recommendedName>
        <fullName evidence="4">NmrA-like domain-containing protein</fullName>
    </recommendedName>
</protein>
<dbReference type="InterPro" id="IPR051609">
    <property type="entry name" value="NmrA/Isoflavone_reductase-like"/>
</dbReference>
<dbReference type="PANTHER" id="PTHR47706">
    <property type="entry name" value="NMRA-LIKE FAMILY PROTEIN"/>
    <property type="match status" value="1"/>
</dbReference>
<dbReference type="Gene3D" id="3.90.25.10">
    <property type="entry name" value="UDP-galactose 4-epimerase, domain 1"/>
    <property type="match status" value="1"/>
</dbReference>
<dbReference type="InterPro" id="IPR008030">
    <property type="entry name" value="NmrA-like"/>
</dbReference>
<dbReference type="Pfam" id="PF05368">
    <property type="entry name" value="NmrA"/>
    <property type="match status" value="1"/>
</dbReference>
<comment type="caution">
    <text evidence="5">The sequence shown here is derived from an EMBL/GenBank/DDBJ whole genome shotgun (WGS) entry which is preliminary data.</text>
</comment>
<dbReference type="OrthoDB" id="5283654at2759"/>
<dbReference type="Gene3D" id="3.40.50.720">
    <property type="entry name" value="NAD(P)-binding Rossmann-like Domain"/>
    <property type="match status" value="1"/>
</dbReference>